<evidence type="ECO:0000256" key="1">
    <source>
        <dbReference type="SAM" id="MobiDB-lite"/>
    </source>
</evidence>
<feature type="compositionally biased region" description="Polar residues" evidence="1">
    <location>
        <begin position="74"/>
        <end position="84"/>
    </location>
</feature>
<evidence type="ECO:0000313" key="3">
    <source>
        <dbReference type="Proteomes" id="UP001372338"/>
    </source>
</evidence>
<feature type="compositionally biased region" description="Polar residues" evidence="1">
    <location>
        <begin position="99"/>
        <end position="110"/>
    </location>
</feature>
<reference evidence="2 3" key="1">
    <citation type="submission" date="2024-01" db="EMBL/GenBank/DDBJ databases">
        <title>The genomes of 5 underutilized Papilionoideae crops provide insights into root nodulation and disease resistanc.</title>
        <authorList>
            <person name="Yuan L."/>
        </authorList>
    </citation>
    <scope>NUCLEOTIDE SEQUENCE [LARGE SCALE GENOMIC DNA]</scope>
    <source>
        <strain evidence="2">ZHUSHIDOU_FW_LH</strain>
        <tissue evidence="2">Leaf</tissue>
    </source>
</reference>
<feature type="region of interest" description="Disordered" evidence="1">
    <location>
        <begin position="74"/>
        <end position="141"/>
    </location>
</feature>
<keyword evidence="3" id="KW-1185">Reference proteome</keyword>
<protein>
    <submittedName>
        <fullName evidence="2">Uncharacterized protein</fullName>
    </submittedName>
</protein>
<evidence type="ECO:0000313" key="2">
    <source>
        <dbReference type="EMBL" id="KAK7266937.1"/>
    </source>
</evidence>
<feature type="compositionally biased region" description="Gly residues" evidence="1">
    <location>
        <begin position="130"/>
        <end position="141"/>
    </location>
</feature>
<sequence>MLTLSSLCFPLTQLEFGNKKGEKVVRKEWVVKDKPTQKEILHVVDSIKVQEQVNSGLIPADRIKDSELHSLVVETNTATQNGQNNEKDADAEPVPKATASDSVPNEQEWYTVTRRRAQMQKSSIVVGNKGSEGGGSSPSNG</sequence>
<proteinExistence type="predicted"/>
<comment type="caution">
    <text evidence="2">The sequence shown here is derived from an EMBL/GenBank/DDBJ whole genome shotgun (WGS) entry which is preliminary data.</text>
</comment>
<accession>A0AAN9F076</accession>
<dbReference type="Proteomes" id="UP001372338">
    <property type="component" value="Unassembled WGS sequence"/>
</dbReference>
<gene>
    <name evidence="2" type="ORF">RIF29_19598</name>
</gene>
<dbReference type="AlphaFoldDB" id="A0AAN9F076"/>
<dbReference type="EMBL" id="JAYWIO010000004">
    <property type="protein sequence ID" value="KAK7266937.1"/>
    <property type="molecule type" value="Genomic_DNA"/>
</dbReference>
<organism evidence="2 3">
    <name type="scientific">Crotalaria pallida</name>
    <name type="common">Smooth rattlebox</name>
    <name type="synonym">Crotalaria striata</name>
    <dbReference type="NCBI Taxonomy" id="3830"/>
    <lineage>
        <taxon>Eukaryota</taxon>
        <taxon>Viridiplantae</taxon>
        <taxon>Streptophyta</taxon>
        <taxon>Embryophyta</taxon>
        <taxon>Tracheophyta</taxon>
        <taxon>Spermatophyta</taxon>
        <taxon>Magnoliopsida</taxon>
        <taxon>eudicotyledons</taxon>
        <taxon>Gunneridae</taxon>
        <taxon>Pentapetalae</taxon>
        <taxon>rosids</taxon>
        <taxon>fabids</taxon>
        <taxon>Fabales</taxon>
        <taxon>Fabaceae</taxon>
        <taxon>Papilionoideae</taxon>
        <taxon>50 kb inversion clade</taxon>
        <taxon>genistoids sensu lato</taxon>
        <taxon>core genistoids</taxon>
        <taxon>Crotalarieae</taxon>
        <taxon>Crotalaria</taxon>
    </lineage>
</organism>
<name>A0AAN9F076_CROPI</name>